<evidence type="ECO:0000313" key="3">
    <source>
        <dbReference type="EMBL" id="NYI07128.1"/>
    </source>
</evidence>
<dbReference type="InterPro" id="IPR003111">
    <property type="entry name" value="Lon_prtase_N"/>
</dbReference>
<keyword evidence="1" id="KW-0175">Coiled coil</keyword>
<feature type="domain" description="Lon N-terminal" evidence="2">
    <location>
        <begin position="2"/>
        <end position="220"/>
    </location>
</feature>
<reference evidence="3 4" key="1">
    <citation type="submission" date="2020-07" db="EMBL/GenBank/DDBJ databases">
        <title>Sequencing the genomes of 1000 actinobacteria strains.</title>
        <authorList>
            <person name="Klenk H.-P."/>
        </authorList>
    </citation>
    <scope>NUCLEOTIDE SEQUENCE [LARGE SCALE GENOMIC DNA]</scope>
    <source>
        <strain evidence="3 4">DSM 42178</strain>
    </source>
</reference>
<dbReference type="SUPFAM" id="SSF88697">
    <property type="entry name" value="PUA domain-like"/>
    <property type="match status" value="1"/>
</dbReference>
<proteinExistence type="predicted"/>
<dbReference type="RefSeq" id="WP_179815601.1">
    <property type="nucleotide sequence ID" value="NZ_JACBZD010000001.1"/>
</dbReference>
<dbReference type="Pfam" id="PF02190">
    <property type="entry name" value="LON_substr_bdg"/>
    <property type="match status" value="1"/>
</dbReference>
<dbReference type="PANTHER" id="PTHR46732:SF8">
    <property type="entry name" value="ATP-DEPENDENT PROTEASE LA (LON) DOMAIN PROTEIN"/>
    <property type="match status" value="1"/>
</dbReference>
<name>A0A853A9D7_9ACTN</name>
<feature type="coiled-coil region" evidence="1">
    <location>
        <begin position="199"/>
        <end position="226"/>
    </location>
</feature>
<dbReference type="AlphaFoldDB" id="A0A853A9D7"/>
<evidence type="ECO:0000259" key="2">
    <source>
        <dbReference type="PROSITE" id="PS51787"/>
    </source>
</evidence>
<evidence type="ECO:0000256" key="1">
    <source>
        <dbReference type="SAM" id="Coils"/>
    </source>
</evidence>
<dbReference type="Gene3D" id="1.20.58.1480">
    <property type="match status" value="1"/>
</dbReference>
<evidence type="ECO:0000313" key="4">
    <source>
        <dbReference type="Proteomes" id="UP000567795"/>
    </source>
</evidence>
<protein>
    <recommendedName>
        <fullName evidence="2">Lon N-terminal domain-containing protein</fullName>
    </recommendedName>
</protein>
<keyword evidence="4" id="KW-1185">Reference proteome</keyword>
<dbReference type="SMART" id="SM00464">
    <property type="entry name" value="LON"/>
    <property type="match status" value="1"/>
</dbReference>
<dbReference type="PANTHER" id="PTHR46732">
    <property type="entry name" value="ATP-DEPENDENT PROTEASE LA (LON) DOMAIN PROTEIN"/>
    <property type="match status" value="1"/>
</dbReference>
<organism evidence="3 4">
    <name type="scientific">Allostreptomyces psammosilenae</name>
    <dbReference type="NCBI Taxonomy" id="1892865"/>
    <lineage>
        <taxon>Bacteria</taxon>
        <taxon>Bacillati</taxon>
        <taxon>Actinomycetota</taxon>
        <taxon>Actinomycetes</taxon>
        <taxon>Kitasatosporales</taxon>
        <taxon>Streptomycetaceae</taxon>
        <taxon>Allostreptomyces</taxon>
    </lineage>
</organism>
<dbReference type="Proteomes" id="UP000567795">
    <property type="component" value="Unassembled WGS sequence"/>
</dbReference>
<dbReference type="InterPro" id="IPR015947">
    <property type="entry name" value="PUA-like_sf"/>
</dbReference>
<comment type="caution">
    <text evidence="3">The sequence shown here is derived from an EMBL/GenBank/DDBJ whole genome shotgun (WGS) entry which is preliminary data.</text>
</comment>
<dbReference type="Gene3D" id="2.30.130.40">
    <property type="entry name" value="LON domain-like"/>
    <property type="match status" value="1"/>
</dbReference>
<dbReference type="PROSITE" id="PS51787">
    <property type="entry name" value="LON_N"/>
    <property type="match status" value="1"/>
</dbReference>
<dbReference type="EMBL" id="JACBZD010000001">
    <property type="protein sequence ID" value="NYI07128.1"/>
    <property type="molecule type" value="Genomic_DNA"/>
</dbReference>
<gene>
    <name evidence="3" type="ORF">FHU37_004071</name>
</gene>
<accession>A0A853A9D7</accession>
<sequence length="242" mass="25863">MTERLALFPLSTVLYPGLVLPLHVFEERYRALVGDLLQVPEDAPRRFGVVTLRAGREVAPSGPDGPLAKGAAAGLGPDPMESLHPVGCVAEVATIQNVDDDHGGYNLVVTGTRRFELKDLDASGAYLVGEVEYLADSEGDDAAVLAGGVAEAFRTYQQRLAGVRQLSLAALQEIPSEPAVLSYLVATATVLDLAEKQRLLAESDAAERLRQELALLRRETALLAALPSLPAVDLAREEVYPN</sequence>
<dbReference type="InterPro" id="IPR046336">
    <property type="entry name" value="Lon_prtase_N_sf"/>
</dbReference>